<sequence>MAVNRGSVIEKIDPQGNVTVLAGSGTTGFKDGKGPAAQFLNVVEVQVDNAGNVWVADAENHAVRKITPDGTVTTIAGNGTPGYKNGNAANARFNYPAALAIDKDGVVYTLEGYNNVVRKIKYYN</sequence>
<dbReference type="RefSeq" id="WP_081202450.1">
    <property type="nucleotide sequence ID" value="NZ_FOCZ01000027.1"/>
</dbReference>
<evidence type="ECO:0000313" key="3">
    <source>
        <dbReference type="Proteomes" id="UP000192610"/>
    </source>
</evidence>
<organism evidence="2 3">
    <name type="scientific">Niastella yeongjuensis</name>
    <dbReference type="NCBI Taxonomy" id="354355"/>
    <lineage>
        <taxon>Bacteria</taxon>
        <taxon>Pseudomonadati</taxon>
        <taxon>Bacteroidota</taxon>
        <taxon>Chitinophagia</taxon>
        <taxon>Chitinophagales</taxon>
        <taxon>Chitinophagaceae</taxon>
        <taxon>Niastella</taxon>
    </lineage>
</organism>
<dbReference type="Proteomes" id="UP000192610">
    <property type="component" value="Unassembled WGS sequence"/>
</dbReference>
<name>A0A1V9EFU9_9BACT</name>
<dbReference type="InterPro" id="IPR011042">
    <property type="entry name" value="6-blade_b-propeller_TolB-like"/>
</dbReference>
<accession>A0A1V9EFU9</accession>
<comment type="caution">
    <text evidence="2">The sequence shown here is derived from an EMBL/GenBank/DDBJ whole genome shotgun (WGS) entry which is preliminary data.</text>
</comment>
<dbReference type="Gene3D" id="2.120.10.30">
    <property type="entry name" value="TolB, C-terminal domain"/>
    <property type="match status" value="1"/>
</dbReference>
<reference evidence="3" key="1">
    <citation type="submission" date="2016-04" db="EMBL/GenBank/DDBJ databases">
        <authorList>
            <person name="Chen L."/>
            <person name="Zhuang W."/>
            <person name="Wang G."/>
        </authorList>
    </citation>
    <scope>NUCLEOTIDE SEQUENCE [LARGE SCALE GENOMIC DNA]</scope>
    <source>
        <strain evidence="3">17621</strain>
    </source>
</reference>
<gene>
    <name evidence="2" type="ORF">A4H97_33140</name>
</gene>
<evidence type="ECO:0008006" key="4">
    <source>
        <dbReference type="Google" id="ProtNLM"/>
    </source>
</evidence>
<dbReference type="EMBL" id="LVXG01000033">
    <property type="protein sequence ID" value="OQP45010.1"/>
    <property type="molecule type" value="Genomic_DNA"/>
</dbReference>
<dbReference type="AlphaFoldDB" id="A0A1V9EFU9"/>
<dbReference type="PANTHER" id="PTHR13833:SF71">
    <property type="entry name" value="NHL DOMAIN-CONTAINING PROTEIN"/>
    <property type="match status" value="1"/>
</dbReference>
<dbReference type="PANTHER" id="PTHR13833">
    <property type="match status" value="1"/>
</dbReference>
<protein>
    <recommendedName>
        <fullName evidence="4">SMP-30/Gluconolactonase/LRE-like region domain-containing protein</fullName>
    </recommendedName>
</protein>
<dbReference type="SUPFAM" id="SSF101898">
    <property type="entry name" value="NHL repeat"/>
    <property type="match status" value="1"/>
</dbReference>
<evidence type="ECO:0000313" key="2">
    <source>
        <dbReference type="EMBL" id="OQP45010.1"/>
    </source>
</evidence>
<keyword evidence="1" id="KW-0677">Repeat</keyword>
<proteinExistence type="predicted"/>
<evidence type="ECO:0000256" key="1">
    <source>
        <dbReference type="ARBA" id="ARBA00022737"/>
    </source>
</evidence>
<dbReference type="InterPro" id="IPR001258">
    <property type="entry name" value="NHL_repeat"/>
</dbReference>
<keyword evidence="3" id="KW-1185">Reference proteome</keyword>
<dbReference type="OrthoDB" id="791543at2"/>
<dbReference type="Pfam" id="PF01436">
    <property type="entry name" value="NHL"/>
    <property type="match status" value="1"/>
</dbReference>
<dbReference type="STRING" id="354355.SAMN05660816_06885"/>